<dbReference type="AlphaFoldDB" id="A0A382QX43"/>
<reference evidence="1" key="1">
    <citation type="submission" date="2018-05" db="EMBL/GenBank/DDBJ databases">
        <authorList>
            <person name="Lanie J.A."/>
            <person name="Ng W.-L."/>
            <person name="Kazmierczak K.M."/>
            <person name="Andrzejewski T.M."/>
            <person name="Davidsen T.M."/>
            <person name="Wayne K.J."/>
            <person name="Tettelin H."/>
            <person name="Glass J.I."/>
            <person name="Rusch D."/>
            <person name="Podicherti R."/>
            <person name="Tsui H.-C.T."/>
            <person name="Winkler M.E."/>
        </authorList>
    </citation>
    <scope>NUCLEOTIDE SEQUENCE</scope>
</reference>
<organism evidence="1">
    <name type="scientific">marine metagenome</name>
    <dbReference type="NCBI Taxonomy" id="408172"/>
    <lineage>
        <taxon>unclassified sequences</taxon>
        <taxon>metagenomes</taxon>
        <taxon>ecological metagenomes</taxon>
    </lineage>
</organism>
<protein>
    <submittedName>
        <fullName evidence="1">Uncharacterized protein</fullName>
    </submittedName>
</protein>
<proteinExistence type="predicted"/>
<gene>
    <name evidence="1" type="ORF">METZ01_LOCUS342324</name>
</gene>
<evidence type="ECO:0000313" key="1">
    <source>
        <dbReference type="EMBL" id="SVC89470.1"/>
    </source>
</evidence>
<dbReference type="EMBL" id="UINC01117206">
    <property type="protein sequence ID" value="SVC89470.1"/>
    <property type="molecule type" value="Genomic_DNA"/>
</dbReference>
<name>A0A382QX43_9ZZZZ</name>
<accession>A0A382QX43</accession>
<sequence length="43" mass="4838">METTETQISTTKVEKLTNPVNYTEKNLNMLKIVSSFMETATAV</sequence>